<evidence type="ECO:0000259" key="1">
    <source>
        <dbReference type="Pfam" id="PF05099"/>
    </source>
</evidence>
<dbReference type="SUPFAM" id="SSF158682">
    <property type="entry name" value="TerB-like"/>
    <property type="match status" value="1"/>
</dbReference>
<name>A0ABV2YJ04_9ACTN</name>
<feature type="domain" description="Co-chaperone DjlA N-terminal" evidence="1">
    <location>
        <begin position="135"/>
        <end position="225"/>
    </location>
</feature>
<reference evidence="2 3" key="1">
    <citation type="submission" date="2024-06" db="EMBL/GenBank/DDBJ databases">
        <title>The Natural Products Discovery Center: Release of the First 8490 Sequenced Strains for Exploring Actinobacteria Biosynthetic Diversity.</title>
        <authorList>
            <person name="Kalkreuter E."/>
            <person name="Kautsar S.A."/>
            <person name="Yang D."/>
            <person name="Bader C.D."/>
            <person name="Teijaro C.N."/>
            <person name="Fluegel L."/>
            <person name="Davis C.M."/>
            <person name="Simpson J.R."/>
            <person name="Lauterbach L."/>
            <person name="Steele A.D."/>
            <person name="Gui C."/>
            <person name="Meng S."/>
            <person name="Li G."/>
            <person name="Viehrig K."/>
            <person name="Ye F."/>
            <person name="Su P."/>
            <person name="Kiefer A.F."/>
            <person name="Nichols A."/>
            <person name="Cepeda A.J."/>
            <person name="Yan W."/>
            <person name="Fan B."/>
            <person name="Jiang Y."/>
            <person name="Adhikari A."/>
            <person name="Zheng C.-J."/>
            <person name="Schuster L."/>
            <person name="Cowan T.M."/>
            <person name="Smanski M.J."/>
            <person name="Chevrette M.G."/>
            <person name="De Carvalho L.P.S."/>
            <person name="Shen B."/>
        </authorList>
    </citation>
    <scope>NUCLEOTIDE SEQUENCE [LARGE SCALE GENOMIC DNA]</scope>
    <source>
        <strain evidence="2 3">NPDC038104</strain>
    </source>
</reference>
<evidence type="ECO:0000313" key="3">
    <source>
        <dbReference type="Proteomes" id="UP001550850"/>
    </source>
</evidence>
<evidence type="ECO:0000313" key="2">
    <source>
        <dbReference type="EMBL" id="MEU3555708.1"/>
    </source>
</evidence>
<accession>A0ABV2YJ04</accession>
<protein>
    <submittedName>
        <fullName evidence="2">TerB family tellurite resistance protein</fullName>
    </submittedName>
</protein>
<dbReference type="InterPro" id="IPR007791">
    <property type="entry name" value="DjlA_N"/>
</dbReference>
<proteinExistence type="predicted"/>
<dbReference type="Gene3D" id="1.10.3680.10">
    <property type="entry name" value="TerB-like"/>
    <property type="match status" value="1"/>
</dbReference>
<dbReference type="EMBL" id="JBEZUR010000022">
    <property type="protein sequence ID" value="MEU3555708.1"/>
    <property type="molecule type" value="Genomic_DNA"/>
</dbReference>
<sequence length="234" mass="24342">MLPGSGRDGGRRPARALRMVGLRTSWTDAGEGEFFCPGCGGDRNYRRLHGQVRLTVLGVPLAGRGETGPIVECSSCAARYGAEVLDHPTTARFSTMLRDAVRTVALAVLATGGAGSRTALETAAEGVRAAGFDDCTADELALLARVVDDEDASRALGRPCEAAIALELHEALGPLAPHLAPLGRESILLQAARIALADGPYRPAEREALTAVGAALALPEADVPRLLESARTPS</sequence>
<gene>
    <name evidence="2" type="ORF">AB0E65_16050</name>
</gene>
<keyword evidence="3" id="KW-1185">Reference proteome</keyword>
<organism evidence="2 3">
    <name type="scientific">Streptomyces fragilis</name>
    <dbReference type="NCBI Taxonomy" id="67301"/>
    <lineage>
        <taxon>Bacteria</taxon>
        <taxon>Bacillati</taxon>
        <taxon>Actinomycetota</taxon>
        <taxon>Actinomycetes</taxon>
        <taxon>Kitasatosporales</taxon>
        <taxon>Streptomycetaceae</taxon>
        <taxon>Streptomyces</taxon>
    </lineage>
</organism>
<dbReference type="RefSeq" id="WP_108955389.1">
    <property type="nucleotide sequence ID" value="NZ_BEVZ01000005.1"/>
</dbReference>
<dbReference type="InterPro" id="IPR029024">
    <property type="entry name" value="TerB-like"/>
</dbReference>
<dbReference type="Pfam" id="PF05099">
    <property type="entry name" value="TerB"/>
    <property type="match status" value="1"/>
</dbReference>
<dbReference type="CDD" id="cd07177">
    <property type="entry name" value="terB_like"/>
    <property type="match status" value="1"/>
</dbReference>
<comment type="caution">
    <text evidence="2">The sequence shown here is derived from an EMBL/GenBank/DDBJ whole genome shotgun (WGS) entry which is preliminary data.</text>
</comment>
<dbReference type="Proteomes" id="UP001550850">
    <property type="component" value="Unassembled WGS sequence"/>
</dbReference>